<dbReference type="Proteomes" id="UP000034879">
    <property type="component" value="Unassembled WGS sequence"/>
</dbReference>
<dbReference type="AlphaFoldDB" id="A0A0G1T1C2"/>
<dbReference type="SUPFAM" id="SSF53335">
    <property type="entry name" value="S-adenosyl-L-methionine-dependent methyltransferases"/>
    <property type="match status" value="1"/>
</dbReference>
<evidence type="ECO:0000313" key="2">
    <source>
        <dbReference type="Proteomes" id="UP000034879"/>
    </source>
</evidence>
<protein>
    <submittedName>
        <fullName evidence="1">Methyltransferase type 12</fullName>
    </submittedName>
</protein>
<keyword evidence="1" id="KW-0808">Transferase</keyword>
<sequence length="230" mass="26161">MDSQAHFDRIAKQYDGWKKKNWYYYQNLKALYAGLIPPSSRVWEIGCGTGDLLASLHPSEGLGTDVSTEMIAIARSKYQAAPNLKFITEDQFTPLSPLGDFTGPLSNYDFIFMADVLEHIADPNAFFNNLNSKTSSGQHLIVSVANALWEPLLLVAEKLKLKMPEGPHKRLSIPATEKLFTQYNWKIEERGYRLLIPKKVPGADFINKKFHRSKLLAPLGFIVYWELVRE</sequence>
<dbReference type="Gene3D" id="3.40.50.150">
    <property type="entry name" value="Vaccinia Virus protein VP39"/>
    <property type="match status" value="1"/>
</dbReference>
<keyword evidence="1" id="KW-0489">Methyltransferase</keyword>
<dbReference type="Pfam" id="PF13489">
    <property type="entry name" value="Methyltransf_23"/>
    <property type="match status" value="1"/>
</dbReference>
<gene>
    <name evidence="1" type="ORF">UY01_C0010G0019</name>
</gene>
<comment type="caution">
    <text evidence="1">The sequence shown here is derived from an EMBL/GenBank/DDBJ whole genome shotgun (WGS) entry which is preliminary data.</text>
</comment>
<name>A0A0G1T1C2_9BACT</name>
<dbReference type="PANTHER" id="PTHR43861">
    <property type="entry name" value="TRANS-ACONITATE 2-METHYLTRANSFERASE-RELATED"/>
    <property type="match status" value="1"/>
</dbReference>
<accession>A0A0G1T1C2</accession>
<dbReference type="GO" id="GO:0032259">
    <property type="term" value="P:methylation"/>
    <property type="evidence" value="ECO:0007669"/>
    <property type="project" value="UniProtKB-KW"/>
</dbReference>
<evidence type="ECO:0000313" key="1">
    <source>
        <dbReference type="EMBL" id="KKU75542.1"/>
    </source>
</evidence>
<dbReference type="CDD" id="cd02440">
    <property type="entry name" value="AdoMet_MTases"/>
    <property type="match status" value="1"/>
</dbReference>
<dbReference type="EMBL" id="LCOJ01000010">
    <property type="protein sequence ID" value="KKU75542.1"/>
    <property type="molecule type" value="Genomic_DNA"/>
</dbReference>
<organism evidence="1 2">
    <name type="scientific">Candidatus Nomurabacteria bacterium GW2011_GWB1_47_6</name>
    <dbReference type="NCBI Taxonomy" id="1618749"/>
    <lineage>
        <taxon>Bacteria</taxon>
        <taxon>Candidatus Nomuraibacteriota</taxon>
    </lineage>
</organism>
<reference evidence="1 2" key="1">
    <citation type="journal article" date="2015" name="Nature">
        <title>rRNA introns, odd ribosomes, and small enigmatic genomes across a large radiation of phyla.</title>
        <authorList>
            <person name="Brown C.T."/>
            <person name="Hug L.A."/>
            <person name="Thomas B.C."/>
            <person name="Sharon I."/>
            <person name="Castelle C.J."/>
            <person name="Singh A."/>
            <person name="Wilkins M.J."/>
            <person name="Williams K.H."/>
            <person name="Banfield J.F."/>
        </authorList>
    </citation>
    <scope>NUCLEOTIDE SEQUENCE [LARGE SCALE GENOMIC DNA]</scope>
</reference>
<dbReference type="InterPro" id="IPR029063">
    <property type="entry name" value="SAM-dependent_MTases_sf"/>
</dbReference>
<dbReference type="PANTHER" id="PTHR43861:SF6">
    <property type="entry name" value="METHYLTRANSFERASE TYPE 11"/>
    <property type="match status" value="1"/>
</dbReference>
<dbReference type="GO" id="GO:0008168">
    <property type="term" value="F:methyltransferase activity"/>
    <property type="evidence" value="ECO:0007669"/>
    <property type="project" value="UniProtKB-KW"/>
</dbReference>
<proteinExistence type="predicted"/>